<dbReference type="PANTHER" id="PTHR23501:SF6">
    <property type="entry name" value="MULTIDRUG TRANSPORTER, PUTATIVE (AFU_ORTHOLOGUE AFUA_3G14560)-RELATED"/>
    <property type="match status" value="1"/>
</dbReference>
<evidence type="ECO:0000313" key="8">
    <source>
        <dbReference type="EMBL" id="SPO06615.1"/>
    </source>
</evidence>
<dbReference type="InterPro" id="IPR020846">
    <property type="entry name" value="MFS_dom"/>
</dbReference>
<proteinExistence type="predicted"/>
<feature type="compositionally biased region" description="Low complexity" evidence="5">
    <location>
        <begin position="1"/>
        <end position="12"/>
    </location>
</feature>
<dbReference type="GO" id="GO:0000329">
    <property type="term" value="C:fungal-type vacuole membrane"/>
    <property type="evidence" value="ECO:0007669"/>
    <property type="project" value="TreeGrafter"/>
</dbReference>
<feature type="transmembrane region" description="Helical" evidence="6">
    <location>
        <begin position="332"/>
        <end position="354"/>
    </location>
</feature>
<dbReference type="Proteomes" id="UP001187682">
    <property type="component" value="Unassembled WGS sequence"/>
</dbReference>
<feature type="region of interest" description="Disordered" evidence="5">
    <location>
        <begin position="1"/>
        <end position="61"/>
    </location>
</feature>
<dbReference type="SUPFAM" id="SSF103473">
    <property type="entry name" value="MFS general substrate transporter"/>
    <property type="match status" value="1"/>
</dbReference>
<protein>
    <submittedName>
        <fullName evidence="8">Related to putative multidrug transporter</fullName>
    </submittedName>
</protein>
<feature type="region of interest" description="Disordered" evidence="5">
    <location>
        <begin position="570"/>
        <end position="597"/>
    </location>
</feature>
<accession>A0AAE8SZ57</accession>
<feature type="domain" description="Major facilitator superfamily (MFS) profile" evidence="7">
    <location>
        <begin position="76"/>
        <end position="574"/>
    </location>
</feature>
<feature type="transmembrane region" description="Helical" evidence="6">
    <location>
        <begin position="268"/>
        <end position="288"/>
    </location>
</feature>
<sequence>MTRSSSPSTTSTAVAGDMTPLLSDSGSDATLRDGYGVEVRSGNGAARDGGGDVESESRGAGDDGITLVGRWRAIFISLSISILLFLQASNMSGMTLTQGIIAHDLNSYASPMWFTTAYLIAASALAPIIGRLATIFPPRTLVPPSATLLTLGSLFSSQSATFAQFVVSRVVMGLGAAGVMTLAVVFVLGLARESRRGFFIGLVNVCFTIGLSFGAVVFGAVEPVIGWRALFWIQAPISAAAGLGLYLSLPPSVGVSERTRSGTFREKILKIDYLGASMLTFSIVLFLYGLAGEIQVTPILTSLLALLVFLAVENFYATDPIIPLSVLSSRGALLSCAAQLGFLAARWTLLYYAPVFMLAAQGYSPAAAGSILIPTNFGFGSGGLLVGWLHIRRSGSFWLPSALSLALFAATMYVLSLVGHPDVSPAVMSFAVFLNGLATGAALNYTLAHILHLSHPGTEFVTTSLMGTVRGFGGSFGTAIGGGVFYRVLKRGLEEGYAALDGGGGLSREREELVRRLLGSPAYVFGGGLSGEERDVAIEGYAGASRWTWKMAAAMGVVVAVVQLGTGWTSPKERKEREAGDAEARARLMENEGVGEA</sequence>
<organism evidence="8 9">
    <name type="scientific">Cephalotrichum gorgonifer</name>
    <dbReference type="NCBI Taxonomy" id="2041049"/>
    <lineage>
        <taxon>Eukaryota</taxon>
        <taxon>Fungi</taxon>
        <taxon>Dikarya</taxon>
        <taxon>Ascomycota</taxon>
        <taxon>Pezizomycotina</taxon>
        <taxon>Sordariomycetes</taxon>
        <taxon>Hypocreomycetidae</taxon>
        <taxon>Microascales</taxon>
        <taxon>Microascaceae</taxon>
        <taxon>Cephalotrichum</taxon>
    </lineage>
</organism>
<evidence type="ECO:0000259" key="7">
    <source>
        <dbReference type="PROSITE" id="PS50850"/>
    </source>
</evidence>
<keyword evidence="4 6" id="KW-0472">Membrane</keyword>
<feature type="transmembrane region" description="Helical" evidence="6">
    <location>
        <begin position="171"/>
        <end position="191"/>
    </location>
</feature>
<dbReference type="PROSITE" id="PS50850">
    <property type="entry name" value="MFS"/>
    <property type="match status" value="1"/>
</dbReference>
<feature type="transmembrane region" description="Helical" evidence="6">
    <location>
        <begin position="112"/>
        <end position="134"/>
    </location>
</feature>
<feature type="transmembrane region" description="Helical" evidence="6">
    <location>
        <begin position="366"/>
        <end position="389"/>
    </location>
</feature>
<keyword evidence="2 6" id="KW-0812">Transmembrane</keyword>
<evidence type="ECO:0000256" key="3">
    <source>
        <dbReference type="ARBA" id="ARBA00022989"/>
    </source>
</evidence>
<dbReference type="InterPro" id="IPR011701">
    <property type="entry name" value="MFS"/>
</dbReference>
<feature type="transmembrane region" description="Helical" evidence="6">
    <location>
        <begin position="294"/>
        <end position="312"/>
    </location>
</feature>
<evidence type="ECO:0000313" key="9">
    <source>
        <dbReference type="Proteomes" id="UP001187682"/>
    </source>
</evidence>
<dbReference type="AlphaFoldDB" id="A0AAE8SZ57"/>
<evidence type="ECO:0000256" key="1">
    <source>
        <dbReference type="ARBA" id="ARBA00004141"/>
    </source>
</evidence>
<keyword evidence="9" id="KW-1185">Reference proteome</keyword>
<dbReference type="EMBL" id="ONZQ02000016">
    <property type="protein sequence ID" value="SPO06615.1"/>
    <property type="molecule type" value="Genomic_DNA"/>
</dbReference>
<dbReference type="Gene3D" id="1.20.1250.20">
    <property type="entry name" value="MFS general substrate transporter like domains"/>
    <property type="match status" value="2"/>
</dbReference>
<evidence type="ECO:0000256" key="5">
    <source>
        <dbReference type="SAM" id="MobiDB-lite"/>
    </source>
</evidence>
<feature type="transmembrane region" description="Helical" evidence="6">
    <location>
        <begin position="198"/>
        <end position="221"/>
    </location>
</feature>
<feature type="transmembrane region" description="Helical" evidence="6">
    <location>
        <begin position="427"/>
        <end position="447"/>
    </location>
</feature>
<evidence type="ECO:0000256" key="2">
    <source>
        <dbReference type="ARBA" id="ARBA00022692"/>
    </source>
</evidence>
<evidence type="ECO:0000256" key="4">
    <source>
        <dbReference type="ARBA" id="ARBA00023136"/>
    </source>
</evidence>
<gene>
    <name evidence="8" type="ORF">DNG_09305</name>
</gene>
<comment type="caution">
    <text evidence="8">The sequence shown here is derived from an EMBL/GenBank/DDBJ whole genome shotgun (WGS) entry which is preliminary data.</text>
</comment>
<dbReference type="PANTHER" id="PTHR23501">
    <property type="entry name" value="MAJOR FACILITATOR SUPERFAMILY"/>
    <property type="match status" value="1"/>
</dbReference>
<feature type="transmembrane region" description="Helical" evidence="6">
    <location>
        <begin position="146"/>
        <end position="165"/>
    </location>
</feature>
<name>A0AAE8SZ57_9PEZI</name>
<feature type="transmembrane region" description="Helical" evidence="6">
    <location>
        <begin position="73"/>
        <end position="92"/>
    </location>
</feature>
<feature type="transmembrane region" description="Helical" evidence="6">
    <location>
        <begin position="227"/>
        <end position="247"/>
    </location>
</feature>
<feature type="transmembrane region" description="Helical" evidence="6">
    <location>
        <begin position="396"/>
        <end position="415"/>
    </location>
</feature>
<keyword evidence="3 6" id="KW-1133">Transmembrane helix</keyword>
<reference evidence="8" key="1">
    <citation type="submission" date="2018-03" db="EMBL/GenBank/DDBJ databases">
        <authorList>
            <person name="Guldener U."/>
        </authorList>
    </citation>
    <scope>NUCLEOTIDE SEQUENCE</scope>
</reference>
<dbReference type="InterPro" id="IPR036259">
    <property type="entry name" value="MFS_trans_sf"/>
</dbReference>
<dbReference type="GO" id="GO:0015174">
    <property type="term" value="F:basic amino acid transmembrane transporter activity"/>
    <property type="evidence" value="ECO:0007669"/>
    <property type="project" value="TreeGrafter"/>
</dbReference>
<evidence type="ECO:0000256" key="6">
    <source>
        <dbReference type="SAM" id="Phobius"/>
    </source>
</evidence>
<dbReference type="Pfam" id="PF07690">
    <property type="entry name" value="MFS_1"/>
    <property type="match status" value="1"/>
</dbReference>
<feature type="compositionally biased region" description="Basic and acidic residues" evidence="5">
    <location>
        <begin position="571"/>
        <end position="590"/>
    </location>
</feature>
<comment type="subcellular location">
    <subcellularLocation>
        <location evidence="1">Membrane</location>
        <topology evidence="1">Multi-pass membrane protein</topology>
    </subcellularLocation>
</comment>